<dbReference type="Gene3D" id="1.10.455.10">
    <property type="entry name" value="Ribosomal protein S7 domain"/>
    <property type="match status" value="1"/>
</dbReference>
<keyword evidence="2" id="KW-0689">Ribosomal protein</keyword>
<evidence type="ECO:0000256" key="3">
    <source>
        <dbReference type="ARBA" id="ARBA00023274"/>
    </source>
</evidence>
<comment type="similarity">
    <text evidence="1">Belongs to the universal ribosomal protein uS7 family.</text>
</comment>
<evidence type="ECO:0000259" key="4">
    <source>
        <dbReference type="Pfam" id="PF00177"/>
    </source>
</evidence>
<dbReference type="InterPro" id="IPR023798">
    <property type="entry name" value="Ribosomal_uS7_dom"/>
</dbReference>
<dbReference type="Proteomes" id="UP001327560">
    <property type="component" value="Chromosome 4"/>
</dbReference>
<gene>
    <name evidence="5" type="ORF">Cni_G12410</name>
</gene>
<proteinExistence type="inferred from homology"/>
<dbReference type="InterPro" id="IPR036823">
    <property type="entry name" value="Ribosomal_uS7_dom_sf"/>
</dbReference>
<sequence length="82" mass="9558">MPRIFHVLQEDIYSVKRFRKVKCPIIRRLANSLMMHGHNNGKKLIAVRIIKHTMEIIHLLTNANPIQVTVDVIINSYAIEKD</sequence>
<protein>
    <recommendedName>
        <fullName evidence="4">Small ribosomal subunit protein uS7 domain-containing protein</fullName>
    </recommendedName>
</protein>
<reference evidence="5 6" key="1">
    <citation type="submission" date="2023-10" db="EMBL/GenBank/DDBJ databases">
        <title>Chromosome-scale genome assembly provides insights into flower coloration mechanisms of Canna indica.</title>
        <authorList>
            <person name="Li C."/>
        </authorList>
    </citation>
    <scope>NUCLEOTIDE SEQUENCE [LARGE SCALE GENOMIC DNA]</scope>
    <source>
        <tissue evidence="5">Flower</tissue>
    </source>
</reference>
<evidence type="ECO:0000256" key="2">
    <source>
        <dbReference type="ARBA" id="ARBA00022980"/>
    </source>
</evidence>
<evidence type="ECO:0000256" key="1">
    <source>
        <dbReference type="ARBA" id="ARBA00007151"/>
    </source>
</evidence>
<accession>A0AAQ3QCQ4</accession>
<dbReference type="GO" id="GO:0006412">
    <property type="term" value="P:translation"/>
    <property type="evidence" value="ECO:0007669"/>
    <property type="project" value="InterPro"/>
</dbReference>
<dbReference type="Pfam" id="PF00177">
    <property type="entry name" value="Ribosomal_S7"/>
    <property type="match status" value="1"/>
</dbReference>
<dbReference type="GO" id="GO:0005840">
    <property type="term" value="C:ribosome"/>
    <property type="evidence" value="ECO:0007669"/>
    <property type="project" value="UniProtKB-KW"/>
</dbReference>
<keyword evidence="6" id="KW-1185">Reference proteome</keyword>
<name>A0AAQ3QCQ4_9LILI</name>
<dbReference type="EMBL" id="CP136893">
    <property type="protein sequence ID" value="WOL03690.1"/>
    <property type="molecule type" value="Genomic_DNA"/>
</dbReference>
<feature type="domain" description="Small ribosomal subunit protein uS7" evidence="4">
    <location>
        <begin position="9"/>
        <end position="77"/>
    </location>
</feature>
<dbReference type="AlphaFoldDB" id="A0AAQ3QCQ4"/>
<dbReference type="PANTHER" id="PTHR11205">
    <property type="entry name" value="RIBOSOMAL PROTEIN S7"/>
    <property type="match status" value="1"/>
</dbReference>
<dbReference type="InterPro" id="IPR000235">
    <property type="entry name" value="Ribosomal_uS7"/>
</dbReference>
<evidence type="ECO:0000313" key="5">
    <source>
        <dbReference type="EMBL" id="WOL03690.1"/>
    </source>
</evidence>
<dbReference type="SUPFAM" id="SSF47973">
    <property type="entry name" value="Ribosomal protein S7"/>
    <property type="match status" value="1"/>
</dbReference>
<organism evidence="5 6">
    <name type="scientific">Canna indica</name>
    <name type="common">Indian-shot</name>
    <dbReference type="NCBI Taxonomy" id="4628"/>
    <lineage>
        <taxon>Eukaryota</taxon>
        <taxon>Viridiplantae</taxon>
        <taxon>Streptophyta</taxon>
        <taxon>Embryophyta</taxon>
        <taxon>Tracheophyta</taxon>
        <taxon>Spermatophyta</taxon>
        <taxon>Magnoliopsida</taxon>
        <taxon>Liliopsida</taxon>
        <taxon>Zingiberales</taxon>
        <taxon>Cannaceae</taxon>
        <taxon>Canna</taxon>
    </lineage>
</organism>
<keyword evidence="3" id="KW-0687">Ribonucleoprotein</keyword>
<dbReference type="GO" id="GO:1990904">
    <property type="term" value="C:ribonucleoprotein complex"/>
    <property type="evidence" value="ECO:0007669"/>
    <property type="project" value="UniProtKB-KW"/>
</dbReference>
<evidence type="ECO:0000313" key="6">
    <source>
        <dbReference type="Proteomes" id="UP001327560"/>
    </source>
</evidence>